<dbReference type="EMBL" id="CP061800">
    <property type="protein sequence ID" value="QTA90983.1"/>
    <property type="molecule type" value="Genomic_DNA"/>
</dbReference>
<proteinExistence type="predicted"/>
<reference evidence="1" key="1">
    <citation type="journal article" date="2021" name="Microb. Physiol.">
        <title>Proteogenomic Insights into the Physiology of Marine, Sulfate-Reducing, Filamentous Desulfonema limicola and Desulfonema magnum.</title>
        <authorList>
            <person name="Schnaars V."/>
            <person name="Wohlbrand L."/>
            <person name="Scheve S."/>
            <person name="Hinrichs C."/>
            <person name="Reinhardt R."/>
            <person name="Rabus R."/>
        </authorList>
    </citation>
    <scope>NUCLEOTIDE SEQUENCE</scope>
    <source>
        <strain evidence="1">4be13</strain>
    </source>
</reference>
<gene>
    <name evidence="1" type="ORF">dnm_070470</name>
</gene>
<protein>
    <submittedName>
        <fullName evidence="1">Uncharacterized protein</fullName>
    </submittedName>
</protein>
<sequence>MERSGTVFCIRPALRKSASLYFRTPESGQKKRFAPHAEARLKKRSAKIEWSEAERFFACALPCEKALRSIFALRSSVKKSDSLRTPKPG</sequence>
<evidence type="ECO:0000313" key="2">
    <source>
        <dbReference type="Proteomes" id="UP000663722"/>
    </source>
</evidence>
<dbReference type="RefSeq" id="WP_207678944.1">
    <property type="nucleotide sequence ID" value="NZ_CP061800.1"/>
</dbReference>
<accession>A0A975BSU1</accession>
<evidence type="ECO:0000313" key="1">
    <source>
        <dbReference type="EMBL" id="QTA90983.1"/>
    </source>
</evidence>
<name>A0A975BSU1_9BACT</name>
<dbReference type="Proteomes" id="UP000663722">
    <property type="component" value="Chromosome"/>
</dbReference>
<organism evidence="1 2">
    <name type="scientific">Desulfonema magnum</name>
    <dbReference type="NCBI Taxonomy" id="45655"/>
    <lineage>
        <taxon>Bacteria</taxon>
        <taxon>Pseudomonadati</taxon>
        <taxon>Thermodesulfobacteriota</taxon>
        <taxon>Desulfobacteria</taxon>
        <taxon>Desulfobacterales</taxon>
        <taxon>Desulfococcaceae</taxon>
        <taxon>Desulfonema</taxon>
    </lineage>
</organism>
<dbReference type="KEGG" id="dmm:dnm_070470"/>
<dbReference type="AlphaFoldDB" id="A0A975BSU1"/>
<keyword evidence="2" id="KW-1185">Reference proteome</keyword>